<accession>A0ABU9C6R7</accession>
<evidence type="ECO:0000313" key="2">
    <source>
        <dbReference type="EMBL" id="MEK8046591.1"/>
    </source>
</evidence>
<feature type="chain" id="PRO_5045058803" evidence="1">
    <location>
        <begin position="30"/>
        <end position="241"/>
    </location>
</feature>
<dbReference type="PROSITE" id="PS51318">
    <property type="entry name" value="TAT"/>
    <property type="match status" value="1"/>
</dbReference>
<name>A0ABU9C6R7_9BURK</name>
<sequence>MSLPRRSGHALALSAVAAAAAALATPALAAAWPELGLPPRTTTQLVAGDSVVNGRPTRIEEFQSELTVDEVLAFYRRAWHDRRLGEPRSLEVAGWQTVSMLRDGHQMMVQAKSRTPGGGSTGMLSIINFKDGSAPVVPAFLPSFPDTRVMQVTESRDGPRRSQLISLSSNASLEVSIQRWRSEWLRRGWQLTFDRTSTSKDGDTTWLASFDKPPQSLDIVAGRDPSGRAVYLTVNLLSPPP</sequence>
<proteinExistence type="predicted"/>
<evidence type="ECO:0000256" key="1">
    <source>
        <dbReference type="SAM" id="SignalP"/>
    </source>
</evidence>
<dbReference type="RefSeq" id="WP_341398888.1">
    <property type="nucleotide sequence ID" value="NZ_JBBUTI010000006.1"/>
</dbReference>
<keyword evidence="3" id="KW-1185">Reference proteome</keyword>
<gene>
    <name evidence="2" type="ORF">AACH00_09555</name>
</gene>
<organism evidence="2 3">
    <name type="scientific">Ideonella margarita</name>
    <dbReference type="NCBI Taxonomy" id="2984191"/>
    <lineage>
        <taxon>Bacteria</taxon>
        <taxon>Pseudomonadati</taxon>
        <taxon>Pseudomonadota</taxon>
        <taxon>Betaproteobacteria</taxon>
        <taxon>Burkholderiales</taxon>
        <taxon>Sphaerotilaceae</taxon>
        <taxon>Ideonella</taxon>
    </lineage>
</organism>
<dbReference type="EMBL" id="JBBUTI010000006">
    <property type="protein sequence ID" value="MEK8046591.1"/>
    <property type="molecule type" value="Genomic_DNA"/>
</dbReference>
<dbReference type="Proteomes" id="UP001379945">
    <property type="component" value="Unassembled WGS sequence"/>
</dbReference>
<protein>
    <submittedName>
        <fullName evidence="2">Uncharacterized protein</fullName>
    </submittedName>
</protein>
<reference evidence="2 3" key="1">
    <citation type="submission" date="2024-04" db="EMBL/GenBank/DDBJ databases">
        <title>Novel species of the genus Ideonella isolated from streams.</title>
        <authorList>
            <person name="Lu H."/>
        </authorList>
    </citation>
    <scope>NUCLEOTIDE SEQUENCE [LARGE SCALE GENOMIC DNA]</scope>
    <source>
        <strain evidence="2 3">LYT19W</strain>
    </source>
</reference>
<evidence type="ECO:0000313" key="3">
    <source>
        <dbReference type="Proteomes" id="UP001379945"/>
    </source>
</evidence>
<comment type="caution">
    <text evidence="2">The sequence shown here is derived from an EMBL/GenBank/DDBJ whole genome shotgun (WGS) entry which is preliminary data.</text>
</comment>
<keyword evidence="1" id="KW-0732">Signal</keyword>
<dbReference type="InterPro" id="IPR006311">
    <property type="entry name" value="TAT_signal"/>
</dbReference>
<feature type="signal peptide" evidence="1">
    <location>
        <begin position="1"/>
        <end position="29"/>
    </location>
</feature>